<dbReference type="AlphaFoldDB" id="A0AAE1WBP0"/>
<comment type="caution">
    <text evidence="1">The sequence shown here is derived from an EMBL/GenBank/DDBJ whole genome shotgun (WGS) entry which is preliminary data.</text>
</comment>
<dbReference type="Gene3D" id="3.30.420.10">
    <property type="entry name" value="Ribonuclease H-like superfamily/Ribonuclease H"/>
    <property type="match status" value="1"/>
</dbReference>
<dbReference type="PANTHER" id="PTHR48475">
    <property type="entry name" value="RIBONUCLEASE H"/>
    <property type="match status" value="1"/>
</dbReference>
<gene>
    <name evidence="1" type="ORF">Sango_2096000</name>
</gene>
<dbReference type="PANTHER" id="PTHR48475:SF1">
    <property type="entry name" value="RNASE H TYPE-1 DOMAIN-CONTAINING PROTEIN"/>
    <property type="match status" value="1"/>
</dbReference>
<evidence type="ECO:0000313" key="1">
    <source>
        <dbReference type="EMBL" id="KAK4390327.1"/>
    </source>
</evidence>
<organism evidence="1 2">
    <name type="scientific">Sesamum angolense</name>
    <dbReference type="NCBI Taxonomy" id="2727404"/>
    <lineage>
        <taxon>Eukaryota</taxon>
        <taxon>Viridiplantae</taxon>
        <taxon>Streptophyta</taxon>
        <taxon>Embryophyta</taxon>
        <taxon>Tracheophyta</taxon>
        <taxon>Spermatophyta</taxon>
        <taxon>Magnoliopsida</taxon>
        <taxon>eudicotyledons</taxon>
        <taxon>Gunneridae</taxon>
        <taxon>Pentapetalae</taxon>
        <taxon>asterids</taxon>
        <taxon>lamiids</taxon>
        <taxon>Lamiales</taxon>
        <taxon>Pedaliaceae</taxon>
        <taxon>Sesamum</taxon>
    </lineage>
</organism>
<dbReference type="EMBL" id="JACGWL010000012">
    <property type="protein sequence ID" value="KAK4390327.1"/>
    <property type="molecule type" value="Genomic_DNA"/>
</dbReference>
<dbReference type="InterPro" id="IPR036397">
    <property type="entry name" value="RNaseH_sf"/>
</dbReference>
<protein>
    <submittedName>
        <fullName evidence="1">Uncharacterized protein</fullName>
    </submittedName>
</protein>
<proteinExistence type="predicted"/>
<dbReference type="GO" id="GO:0003676">
    <property type="term" value="F:nucleic acid binding"/>
    <property type="evidence" value="ECO:0007669"/>
    <property type="project" value="InterPro"/>
</dbReference>
<accession>A0AAE1WBP0</accession>
<name>A0AAE1WBP0_9LAMI</name>
<reference evidence="1" key="2">
    <citation type="journal article" date="2024" name="Plant">
        <title>Genomic evolution and insights into agronomic trait innovations of Sesamum species.</title>
        <authorList>
            <person name="Miao H."/>
            <person name="Wang L."/>
            <person name="Qu L."/>
            <person name="Liu H."/>
            <person name="Sun Y."/>
            <person name="Le M."/>
            <person name="Wang Q."/>
            <person name="Wei S."/>
            <person name="Zheng Y."/>
            <person name="Lin W."/>
            <person name="Duan Y."/>
            <person name="Cao H."/>
            <person name="Xiong S."/>
            <person name="Wang X."/>
            <person name="Wei L."/>
            <person name="Li C."/>
            <person name="Ma Q."/>
            <person name="Ju M."/>
            <person name="Zhao R."/>
            <person name="Li G."/>
            <person name="Mu C."/>
            <person name="Tian Q."/>
            <person name="Mei H."/>
            <person name="Zhang T."/>
            <person name="Gao T."/>
            <person name="Zhang H."/>
        </authorList>
    </citation>
    <scope>NUCLEOTIDE SEQUENCE</scope>
    <source>
        <strain evidence="1">K16</strain>
    </source>
</reference>
<sequence>MEVFEVEEEDWRQLLVDHLKYGKLPSDLRLWTDTRLAGNSLHLLQSLLKKVVSKLKCDWHERIREALWAYRTTVRTPTQATPYALVYRVETVLPLEQKIPSLRIAIQEGLTEEQNAQT</sequence>
<keyword evidence="2" id="KW-1185">Reference proteome</keyword>
<reference evidence="1" key="1">
    <citation type="submission" date="2020-06" db="EMBL/GenBank/DDBJ databases">
        <authorList>
            <person name="Li T."/>
            <person name="Hu X."/>
            <person name="Zhang T."/>
            <person name="Song X."/>
            <person name="Zhang H."/>
            <person name="Dai N."/>
            <person name="Sheng W."/>
            <person name="Hou X."/>
            <person name="Wei L."/>
        </authorList>
    </citation>
    <scope>NUCLEOTIDE SEQUENCE</scope>
    <source>
        <strain evidence="1">K16</strain>
        <tissue evidence="1">Leaf</tissue>
    </source>
</reference>
<dbReference type="Proteomes" id="UP001289374">
    <property type="component" value="Unassembled WGS sequence"/>
</dbReference>
<evidence type="ECO:0000313" key="2">
    <source>
        <dbReference type="Proteomes" id="UP001289374"/>
    </source>
</evidence>